<sequence length="154" mass="16384">MGSMPLLVSLSPLAGCPPRSLPAPLLLAASPEATAPGSPQPLLPRIPCVAPRKHRFARQSPTRPYTPSTPLRPPVPPPLPPPLTPVPPLPFSATNSSTSLPPPPSPFWSVRGQSPPSCRARVLRAVSRAALRPSPLRIMGAPWRSWRVAVPPRT</sequence>
<evidence type="ECO:0000313" key="2">
    <source>
        <dbReference type="EMBL" id="KAJ7042939.1"/>
    </source>
</evidence>
<keyword evidence="3" id="KW-1185">Reference proteome</keyword>
<gene>
    <name evidence="2" type="ORF">C8F04DRAFT_57568</name>
</gene>
<dbReference type="EMBL" id="JARJCM010000011">
    <property type="protein sequence ID" value="KAJ7042939.1"/>
    <property type="molecule type" value="Genomic_DNA"/>
</dbReference>
<organism evidence="2 3">
    <name type="scientific">Mycena alexandri</name>
    <dbReference type="NCBI Taxonomy" id="1745969"/>
    <lineage>
        <taxon>Eukaryota</taxon>
        <taxon>Fungi</taxon>
        <taxon>Dikarya</taxon>
        <taxon>Basidiomycota</taxon>
        <taxon>Agaricomycotina</taxon>
        <taxon>Agaricomycetes</taxon>
        <taxon>Agaricomycetidae</taxon>
        <taxon>Agaricales</taxon>
        <taxon>Marasmiineae</taxon>
        <taxon>Mycenaceae</taxon>
        <taxon>Mycena</taxon>
    </lineage>
</organism>
<protein>
    <submittedName>
        <fullName evidence="2">Uncharacterized protein</fullName>
    </submittedName>
</protein>
<dbReference type="AlphaFoldDB" id="A0AAD6XF32"/>
<proteinExistence type="predicted"/>
<feature type="compositionally biased region" description="Pro residues" evidence="1">
    <location>
        <begin position="70"/>
        <end position="90"/>
    </location>
</feature>
<reference evidence="2" key="1">
    <citation type="submission" date="2023-03" db="EMBL/GenBank/DDBJ databases">
        <title>Massive genome expansion in bonnet fungi (Mycena s.s.) driven by repeated elements and novel gene families across ecological guilds.</title>
        <authorList>
            <consortium name="Lawrence Berkeley National Laboratory"/>
            <person name="Harder C.B."/>
            <person name="Miyauchi S."/>
            <person name="Viragh M."/>
            <person name="Kuo A."/>
            <person name="Thoen E."/>
            <person name="Andreopoulos B."/>
            <person name="Lu D."/>
            <person name="Skrede I."/>
            <person name="Drula E."/>
            <person name="Henrissat B."/>
            <person name="Morin E."/>
            <person name="Kohler A."/>
            <person name="Barry K."/>
            <person name="LaButti K."/>
            <person name="Morin E."/>
            <person name="Salamov A."/>
            <person name="Lipzen A."/>
            <person name="Mereny Z."/>
            <person name="Hegedus B."/>
            <person name="Baldrian P."/>
            <person name="Stursova M."/>
            <person name="Weitz H."/>
            <person name="Taylor A."/>
            <person name="Grigoriev I.V."/>
            <person name="Nagy L.G."/>
            <person name="Martin F."/>
            <person name="Kauserud H."/>
        </authorList>
    </citation>
    <scope>NUCLEOTIDE SEQUENCE</scope>
    <source>
        <strain evidence="2">CBHHK200</strain>
    </source>
</reference>
<name>A0AAD6XF32_9AGAR</name>
<feature type="region of interest" description="Disordered" evidence="1">
    <location>
        <begin position="31"/>
        <end position="115"/>
    </location>
</feature>
<evidence type="ECO:0000256" key="1">
    <source>
        <dbReference type="SAM" id="MobiDB-lite"/>
    </source>
</evidence>
<comment type="caution">
    <text evidence="2">The sequence shown here is derived from an EMBL/GenBank/DDBJ whole genome shotgun (WGS) entry which is preliminary data.</text>
</comment>
<evidence type="ECO:0000313" key="3">
    <source>
        <dbReference type="Proteomes" id="UP001218188"/>
    </source>
</evidence>
<feature type="compositionally biased region" description="Low complexity" evidence="1">
    <location>
        <begin position="60"/>
        <end position="69"/>
    </location>
</feature>
<dbReference type="Proteomes" id="UP001218188">
    <property type="component" value="Unassembled WGS sequence"/>
</dbReference>
<accession>A0AAD6XF32</accession>